<evidence type="ECO:0000256" key="2">
    <source>
        <dbReference type="ARBA" id="ARBA00004613"/>
    </source>
</evidence>
<evidence type="ECO:0000256" key="3">
    <source>
        <dbReference type="ARBA" id="ARBA00013279"/>
    </source>
</evidence>
<evidence type="ECO:0000256" key="5">
    <source>
        <dbReference type="ARBA" id="ARBA00022729"/>
    </source>
</evidence>
<comment type="catalytic activity">
    <reaction evidence="1">
        <text>a triacylglycerol + H2O = a diacylglycerol + a fatty acid + H(+)</text>
        <dbReference type="Rhea" id="RHEA:12044"/>
        <dbReference type="ChEBI" id="CHEBI:15377"/>
        <dbReference type="ChEBI" id="CHEBI:15378"/>
        <dbReference type="ChEBI" id="CHEBI:17855"/>
        <dbReference type="ChEBI" id="CHEBI:18035"/>
        <dbReference type="ChEBI" id="CHEBI:28868"/>
        <dbReference type="EC" id="3.1.1.3"/>
    </reaction>
</comment>
<evidence type="ECO:0000313" key="11">
    <source>
        <dbReference type="EMBL" id="KJE26384.1"/>
    </source>
</evidence>
<dbReference type="SMR" id="A0A0D8BQX7"/>
<evidence type="ECO:0000256" key="8">
    <source>
        <dbReference type="ARBA" id="ARBA00023098"/>
    </source>
</evidence>
<protein>
    <recommendedName>
        <fullName evidence="3">triacylglycerol lipase</fullName>
        <ecNumber evidence="3">3.1.1.3</ecNumber>
    </recommendedName>
</protein>
<dbReference type="InterPro" id="IPR029058">
    <property type="entry name" value="AB_hydrolase_fold"/>
</dbReference>
<organism evidence="11 12">
    <name type="scientific">Geobacillus kaustophilus</name>
    <dbReference type="NCBI Taxonomy" id="1462"/>
    <lineage>
        <taxon>Bacteria</taxon>
        <taxon>Bacillati</taxon>
        <taxon>Bacillota</taxon>
        <taxon>Bacilli</taxon>
        <taxon>Bacillales</taxon>
        <taxon>Anoxybacillaceae</taxon>
        <taxon>Geobacillus</taxon>
        <taxon>Geobacillus thermoleovorans group</taxon>
    </lineage>
</organism>
<dbReference type="GO" id="GO:0005576">
    <property type="term" value="C:extracellular region"/>
    <property type="evidence" value="ECO:0007669"/>
    <property type="project" value="UniProtKB-SubCell"/>
</dbReference>
<evidence type="ECO:0000313" key="12">
    <source>
        <dbReference type="Proteomes" id="UP000032522"/>
    </source>
</evidence>
<keyword evidence="7" id="KW-0442">Lipid degradation</keyword>
<keyword evidence="4" id="KW-0964">Secreted</keyword>
<dbReference type="EC" id="3.1.1.3" evidence="3"/>
<feature type="signal peptide" evidence="9">
    <location>
        <begin position="1"/>
        <end position="30"/>
    </location>
</feature>
<accession>A0A0D8BQX7</accession>
<dbReference type="AlphaFoldDB" id="A0A0D8BQX7"/>
<keyword evidence="8" id="KW-0443">Lipid metabolism</keyword>
<dbReference type="InterPro" id="IPR056304">
    <property type="entry name" value="Lip-like_C"/>
</dbReference>
<sequence>MMKCCRRVALVLLGLWLVFCLSVPGGQAEAAASRANDAPIVLLHGFTGWGREEMFGFKYWGGVRGDIEQLLNAQGYRTYTLAVGPLSSNWDRACEAYAQLVGGTVDYGAAHAAKHGHARFGRTYPGLLPELKRGGRVHIIAHSQGGQTARMLVSLLENGSKEEREYAKAHNVSLSPLFEGGHNFVLSVTTIATPHDGTTLVNMVDFTDRFFDLQKAVLKAAAVASNVPYTSQVYDFKLDQWGLRRQPGESFDQYFKRLKQSPVWTSADTARYDLSVPGAEALNQWVQASPNTYYLSFATERTYRGALTGNYYPELGMNVFSAAVCAPFLGSYRNAALGIDDRWLENDGIVNTFSMNGPKRGSTDRIVPYDGTLKKGVWNDMGTYNVDHLEVIGVDPNPLFDIHAFYLRLAEQLASLQP</sequence>
<dbReference type="EMBL" id="JYBP01000003">
    <property type="protein sequence ID" value="KJE26384.1"/>
    <property type="molecule type" value="Genomic_DNA"/>
</dbReference>
<keyword evidence="6 11" id="KW-0378">Hydrolase</keyword>
<evidence type="ECO:0000256" key="4">
    <source>
        <dbReference type="ARBA" id="ARBA00022525"/>
    </source>
</evidence>
<evidence type="ECO:0000256" key="6">
    <source>
        <dbReference type="ARBA" id="ARBA00022801"/>
    </source>
</evidence>
<feature type="chain" id="PRO_5002327129" description="triacylglycerol lipase" evidence="9">
    <location>
        <begin position="31"/>
        <end position="418"/>
    </location>
</feature>
<name>A0A0D8BQX7_GEOKU</name>
<keyword evidence="5 9" id="KW-0732">Signal</keyword>
<feature type="domain" description="Lipase-like C-terminal" evidence="10">
    <location>
        <begin position="36"/>
        <end position="397"/>
    </location>
</feature>
<dbReference type="Gene3D" id="3.40.50.1820">
    <property type="entry name" value="alpha/beta hydrolase"/>
    <property type="match status" value="1"/>
</dbReference>
<dbReference type="Pfam" id="PF24708">
    <property type="entry name" value="Lip_C"/>
    <property type="match status" value="1"/>
</dbReference>
<dbReference type="GO" id="GO:0016042">
    <property type="term" value="P:lipid catabolic process"/>
    <property type="evidence" value="ECO:0007669"/>
    <property type="project" value="UniProtKB-KW"/>
</dbReference>
<reference evidence="11 12" key="1">
    <citation type="submission" date="2015-01" db="EMBL/GenBank/DDBJ databases">
        <authorList>
            <person name="Filippidou S."/>
            <person name="Jeanneret N."/>
            <person name="Russel-Delif L."/>
            <person name="Junier T."/>
            <person name="Wunderlin T."/>
            <person name="Molina V."/>
            <person name="Johnson S.L."/>
            <person name="Davenport K.W."/>
            <person name="Chain P.S."/>
            <person name="Dorador C."/>
            <person name="Junier P."/>
        </authorList>
    </citation>
    <scope>NUCLEOTIDE SEQUENCE [LARGE SCALE GENOMIC DNA]</scope>
    <source>
        <strain evidence="11 12">Et7/4</strain>
    </source>
</reference>
<evidence type="ECO:0000256" key="1">
    <source>
        <dbReference type="ARBA" id="ARBA00001024"/>
    </source>
</evidence>
<evidence type="ECO:0000256" key="9">
    <source>
        <dbReference type="SAM" id="SignalP"/>
    </source>
</evidence>
<gene>
    <name evidence="11" type="ORF">LG52_1596</name>
</gene>
<dbReference type="SUPFAM" id="SSF53474">
    <property type="entry name" value="alpha/beta-Hydrolases"/>
    <property type="match status" value="1"/>
</dbReference>
<dbReference type="GO" id="GO:0004806">
    <property type="term" value="F:triacylglycerol lipase activity"/>
    <property type="evidence" value="ECO:0007669"/>
    <property type="project" value="UniProtKB-EC"/>
</dbReference>
<dbReference type="PATRIC" id="fig|1462.6.peg.1809"/>
<comment type="subcellular location">
    <subcellularLocation>
        <location evidence="2">Secreted</location>
    </subcellularLocation>
</comment>
<evidence type="ECO:0000259" key="10">
    <source>
        <dbReference type="Pfam" id="PF24708"/>
    </source>
</evidence>
<dbReference type="PANTHER" id="PTHR34043">
    <property type="entry name" value="ALPHA/BETA-HYDROLASES SUPERFAMILY PROTEIN"/>
    <property type="match status" value="1"/>
</dbReference>
<dbReference type="PANTHER" id="PTHR34043:SF3">
    <property type="entry name" value="ALPHA_BETA-HYDROLASES SUPERFAMILY PROTEIN"/>
    <property type="match status" value="1"/>
</dbReference>
<comment type="caution">
    <text evidence="11">The sequence shown here is derived from an EMBL/GenBank/DDBJ whole genome shotgun (WGS) entry which is preliminary data.</text>
</comment>
<evidence type="ECO:0000256" key="7">
    <source>
        <dbReference type="ARBA" id="ARBA00022963"/>
    </source>
</evidence>
<dbReference type="Proteomes" id="UP000032522">
    <property type="component" value="Unassembled WGS sequence"/>
</dbReference>
<proteinExistence type="predicted"/>